<feature type="region of interest" description="Disordered" evidence="2">
    <location>
        <begin position="331"/>
        <end position="370"/>
    </location>
</feature>
<feature type="domain" description="Protein kinase" evidence="3">
    <location>
        <begin position="19"/>
        <end position="308"/>
    </location>
</feature>
<evidence type="ECO:0000313" key="5">
    <source>
        <dbReference type="Proteomes" id="UP000751190"/>
    </source>
</evidence>
<protein>
    <recommendedName>
        <fullName evidence="3">Protein kinase domain-containing protein</fullName>
    </recommendedName>
</protein>
<evidence type="ECO:0000256" key="2">
    <source>
        <dbReference type="SAM" id="MobiDB-lite"/>
    </source>
</evidence>
<evidence type="ECO:0000313" key="4">
    <source>
        <dbReference type="EMBL" id="KAG8461009.1"/>
    </source>
</evidence>
<dbReference type="OrthoDB" id="1932208at2759"/>
<comment type="caution">
    <text evidence="4">The sequence shown here is derived from an EMBL/GenBank/DDBJ whole genome shotgun (WGS) entry which is preliminary data.</text>
</comment>
<keyword evidence="5" id="KW-1185">Reference proteome</keyword>
<dbReference type="OMA" id="QQWITIY"/>
<gene>
    <name evidence="4" type="ORF">KFE25_010760</name>
</gene>
<evidence type="ECO:0000256" key="1">
    <source>
        <dbReference type="PROSITE-ProRule" id="PRU10141"/>
    </source>
</evidence>
<dbReference type="InterPro" id="IPR011009">
    <property type="entry name" value="Kinase-like_dom_sf"/>
</dbReference>
<evidence type="ECO:0000259" key="3">
    <source>
        <dbReference type="PROSITE" id="PS50011"/>
    </source>
</evidence>
<dbReference type="InterPro" id="IPR050235">
    <property type="entry name" value="CK1_Ser-Thr_kinase"/>
</dbReference>
<dbReference type="PROSITE" id="PS50011">
    <property type="entry name" value="PROTEIN_KINASE_DOM"/>
    <property type="match status" value="1"/>
</dbReference>
<reference evidence="4" key="1">
    <citation type="submission" date="2021-05" db="EMBL/GenBank/DDBJ databases">
        <title>The genome of the haptophyte Pavlova lutheri (Diacronema luteri, Pavlovales) - a model for lipid biosynthesis in eukaryotic algae.</title>
        <authorList>
            <person name="Hulatt C.J."/>
            <person name="Posewitz M.C."/>
        </authorList>
    </citation>
    <scope>NUCLEOTIDE SEQUENCE</scope>
    <source>
        <strain evidence="4">NIVA-4/92</strain>
    </source>
</reference>
<dbReference type="PROSITE" id="PS00107">
    <property type="entry name" value="PROTEIN_KINASE_ATP"/>
    <property type="match status" value="1"/>
</dbReference>
<dbReference type="Pfam" id="PF00069">
    <property type="entry name" value="Pkinase"/>
    <property type="match status" value="1"/>
</dbReference>
<dbReference type="GO" id="GO:0004672">
    <property type="term" value="F:protein kinase activity"/>
    <property type="evidence" value="ECO:0007669"/>
    <property type="project" value="InterPro"/>
</dbReference>
<proteinExistence type="predicted"/>
<dbReference type="InterPro" id="IPR017441">
    <property type="entry name" value="Protein_kinase_ATP_BS"/>
</dbReference>
<feature type="compositionally biased region" description="Low complexity" evidence="2">
    <location>
        <begin position="332"/>
        <end position="344"/>
    </location>
</feature>
<feature type="compositionally biased region" description="Basic and acidic residues" evidence="2">
    <location>
        <begin position="350"/>
        <end position="370"/>
    </location>
</feature>
<dbReference type="SMART" id="SM00220">
    <property type="entry name" value="S_TKc"/>
    <property type="match status" value="1"/>
</dbReference>
<dbReference type="SUPFAM" id="SSF56112">
    <property type="entry name" value="Protein kinase-like (PK-like)"/>
    <property type="match status" value="1"/>
</dbReference>
<dbReference type="Pfam" id="PF24289">
    <property type="entry name" value="DUF7477"/>
    <property type="match status" value="1"/>
</dbReference>
<accession>A0A8J5XBE1</accession>
<dbReference type="AlphaFoldDB" id="A0A8J5XBE1"/>
<dbReference type="Proteomes" id="UP000751190">
    <property type="component" value="Unassembled WGS sequence"/>
</dbReference>
<dbReference type="Gene3D" id="1.10.510.10">
    <property type="entry name" value="Transferase(Phosphotransferase) domain 1"/>
    <property type="match status" value="1"/>
</dbReference>
<dbReference type="InterPro" id="IPR055900">
    <property type="entry name" value="DUF7477"/>
</dbReference>
<dbReference type="EMBL" id="JAGTXO010000029">
    <property type="protein sequence ID" value="KAG8461009.1"/>
    <property type="molecule type" value="Genomic_DNA"/>
</dbReference>
<dbReference type="InterPro" id="IPR000719">
    <property type="entry name" value="Prot_kinase_dom"/>
</dbReference>
<keyword evidence="1" id="KW-0067">ATP-binding</keyword>
<dbReference type="PANTHER" id="PTHR11909">
    <property type="entry name" value="CASEIN KINASE-RELATED"/>
    <property type="match status" value="1"/>
</dbReference>
<organism evidence="4 5">
    <name type="scientific">Diacronema lutheri</name>
    <name type="common">Unicellular marine alga</name>
    <name type="synonym">Monochrysis lutheri</name>
    <dbReference type="NCBI Taxonomy" id="2081491"/>
    <lineage>
        <taxon>Eukaryota</taxon>
        <taxon>Haptista</taxon>
        <taxon>Haptophyta</taxon>
        <taxon>Pavlovophyceae</taxon>
        <taxon>Pavlovales</taxon>
        <taxon>Pavlovaceae</taxon>
        <taxon>Diacronema</taxon>
    </lineage>
</organism>
<sequence length="619" mass="70126">MADDSIPSCIGPKSNQYVLDRTQLLGDGHSGQVYAGWKASNSALQVAIKLDKTSGAKHEWAMLRKMQGKGVPKVHYTGVSGKWHVCVMDRLGPTLATWADSMRYTHPHSHLREQVSAVGRKLLRLLQGLHEKGDIHGDVKPENFLVPFKPTDESQGNVAQTPVTNIDMLTHDPVMVDLGFSSSWRKKATADREGVTHIDYSQALGQFHGTTRYASLHCHAGRTLARRDDLESLAYTVLYLLQGRLPWQGQEGADKEQRDQKVLRIKGSMTPSAICATAPQQMKFYVTYVRQLPFHEEPDYEFLDHCLNFGNYTLMTAWHAQLKAMAETPDEAAPAAAASAPGAGSKRKRDKADTAEDERSGGAKKVKTEPPQEPCRAFMWFVISNNPLEGREAYTSHTTYQNLLNKVNEFWKQGLWIKHICFDGSVYTALFNSNHKYAQQTLSHQTSLEDLKRFIKEYWNKGYYVTSLARDAIGWGIVVTKFQPQQAYYKQSYCVSCMIPINWIKQKWQKDFFISCCAFSEEPQLASVIIMSKGEPYSSQKVEVDFKYPSEVIHKHWDAGYIITNVASWQDQNVFVLSKPKATTFSTQVSSRTRDYKKEIKSAWDNNRSMVTLGYCRVT</sequence>
<keyword evidence="1" id="KW-0547">Nucleotide-binding</keyword>
<name>A0A8J5XBE1_DIALT</name>
<feature type="binding site" evidence="1">
    <location>
        <position position="49"/>
    </location>
    <ligand>
        <name>ATP</name>
        <dbReference type="ChEBI" id="CHEBI:30616"/>
    </ligand>
</feature>
<dbReference type="GO" id="GO:0005524">
    <property type="term" value="F:ATP binding"/>
    <property type="evidence" value="ECO:0007669"/>
    <property type="project" value="UniProtKB-UniRule"/>
</dbReference>